<proteinExistence type="predicted"/>
<gene>
    <name evidence="2" type="ORF">AQPW35_20910</name>
</gene>
<evidence type="ECO:0000313" key="2">
    <source>
        <dbReference type="EMBL" id="GCL63010.1"/>
    </source>
</evidence>
<dbReference type="RefSeq" id="WP_137732762.1">
    <property type="nucleotide sequence ID" value="NZ_BJCL01000004.1"/>
</dbReference>
<dbReference type="OrthoDB" id="8857769at2"/>
<dbReference type="Proteomes" id="UP000301751">
    <property type="component" value="Unassembled WGS sequence"/>
</dbReference>
<dbReference type="Gene3D" id="6.10.30.10">
    <property type="match status" value="1"/>
</dbReference>
<dbReference type="SUPFAM" id="SSF50249">
    <property type="entry name" value="Nucleic acid-binding proteins"/>
    <property type="match status" value="1"/>
</dbReference>
<dbReference type="PANTHER" id="PTHR34075:SF5">
    <property type="entry name" value="BLR3430 PROTEIN"/>
    <property type="match status" value="1"/>
</dbReference>
<sequence>MDPTASPFVQGLAAGVLRHQRCTACGTALTGQRFACTGCGSARLAWCDAAGTGTVYAVSTVHRAPTEAWRALAPYTLVLVDLDEGPRLMAHGAAGLAINQRVRAIAVTLAGTALLRFVPA</sequence>
<dbReference type="EMBL" id="BJCL01000004">
    <property type="protein sequence ID" value="GCL63010.1"/>
    <property type="molecule type" value="Genomic_DNA"/>
</dbReference>
<evidence type="ECO:0000259" key="1">
    <source>
        <dbReference type="Pfam" id="PF01796"/>
    </source>
</evidence>
<protein>
    <recommendedName>
        <fullName evidence="1">ChsH2 C-terminal OB-fold domain-containing protein</fullName>
    </recommendedName>
</protein>
<accession>A0A480AQD0</accession>
<evidence type="ECO:0000313" key="3">
    <source>
        <dbReference type="Proteomes" id="UP000301751"/>
    </source>
</evidence>
<organism evidence="2 3">
    <name type="scientific">Pseudaquabacterium pictum</name>
    <dbReference type="NCBI Taxonomy" id="2315236"/>
    <lineage>
        <taxon>Bacteria</taxon>
        <taxon>Pseudomonadati</taxon>
        <taxon>Pseudomonadota</taxon>
        <taxon>Betaproteobacteria</taxon>
        <taxon>Burkholderiales</taxon>
        <taxon>Sphaerotilaceae</taxon>
        <taxon>Pseudaquabacterium</taxon>
    </lineage>
</organism>
<dbReference type="Pfam" id="PF01796">
    <property type="entry name" value="OB_ChsH2_C"/>
    <property type="match status" value="1"/>
</dbReference>
<dbReference type="InterPro" id="IPR052513">
    <property type="entry name" value="Thioester_dehydratase-like"/>
</dbReference>
<comment type="caution">
    <text evidence="2">The sequence shown here is derived from an EMBL/GenBank/DDBJ whole genome shotgun (WGS) entry which is preliminary data.</text>
</comment>
<dbReference type="InterPro" id="IPR002878">
    <property type="entry name" value="ChsH2_C"/>
</dbReference>
<feature type="domain" description="ChsH2 C-terminal OB-fold" evidence="1">
    <location>
        <begin position="46"/>
        <end position="104"/>
    </location>
</feature>
<dbReference type="PANTHER" id="PTHR34075">
    <property type="entry name" value="BLR3430 PROTEIN"/>
    <property type="match status" value="1"/>
</dbReference>
<dbReference type="AlphaFoldDB" id="A0A480AQD0"/>
<keyword evidence="3" id="KW-1185">Reference proteome</keyword>
<reference evidence="3" key="1">
    <citation type="submission" date="2019-03" db="EMBL/GenBank/DDBJ databases">
        <title>Aquabacterium pictum sp.nov., the first bacteriochlorophyll a-containing freshwater bacterium in the genus Aquabacterium of the class Betaproteobacteria.</title>
        <authorList>
            <person name="Hirose S."/>
            <person name="Tank M."/>
            <person name="Hara E."/>
            <person name="Tamaki H."/>
            <person name="Takaichi S."/>
            <person name="Haruta S."/>
            <person name="Hanada S."/>
        </authorList>
    </citation>
    <scope>NUCLEOTIDE SEQUENCE [LARGE SCALE GENOMIC DNA]</scope>
    <source>
        <strain evidence="3">W35</strain>
    </source>
</reference>
<dbReference type="InterPro" id="IPR012340">
    <property type="entry name" value="NA-bd_OB-fold"/>
</dbReference>
<name>A0A480AQD0_9BURK</name>